<dbReference type="Proteomes" id="UP000076874">
    <property type="component" value="Unassembled WGS sequence"/>
</dbReference>
<organism evidence="8 9">
    <name type="scientific">Niveomyces insectorum RCEF 264</name>
    <dbReference type="NCBI Taxonomy" id="1081102"/>
    <lineage>
        <taxon>Eukaryota</taxon>
        <taxon>Fungi</taxon>
        <taxon>Dikarya</taxon>
        <taxon>Ascomycota</taxon>
        <taxon>Pezizomycotina</taxon>
        <taxon>Sordariomycetes</taxon>
        <taxon>Hypocreomycetidae</taxon>
        <taxon>Hypocreales</taxon>
        <taxon>Cordycipitaceae</taxon>
        <taxon>Niveomyces</taxon>
    </lineage>
</organism>
<evidence type="ECO:0000256" key="5">
    <source>
        <dbReference type="ARBA" id="ARBA00023136"/>
    </source>
</evidence>
<dbReference type="InterPro" id="IPR007300">
    <property type="entry name" value="CidB/LrgB"/>
</dbReference>
<feature type="transmembrane region" description="Helical" evidence="7">
    <location>
        <begin position="138"/>
        <end position="156"/>
    </location>
</feature>
<feature type="transmembrane region" description="Helical" evidence="7">
    <location>
        <begin position="537"/>
        <end position="558"/>
    </location>
</feature>
<accession>A0A162MBJ7</accession>
<evidence type="ECO:0000256" key="6">
    <source>
        <dbReference type="SAM" id="MobiDB-lite"/>
    </source>
</evidence>
<dbReference type="GO" id="GO:0005886">
    <property type="term" value="C:plasma membrane"/>
    <property type="evidence" value="ECO:0007669"/>
    <property type="project" value="UniProtKB-SubCell"/>
</dbReference>
<keyword evidence="2" id="KW-1003">Cell membrane</keyword>
<evidence type="ECO:0000256" key="2">
    <source>
        <dbReference type="ARBA" id="ARBA00022475"/>
    </source>
</evidence>
<feature type="transmembrane region" description="Helical" evidence="7">
    <location>
        <begin position="421"/>
        <end position="444"/>
    </location>
</feature>
<feature type="transmembrane region" description="Helical" evidence="7">
    <location>
        <begin position="336"/>
        <end position="355"/>
    </location>
</feature>
<evidence type="ECO:0000256" key="4">
    <source>
        <dbReference type="ARBA" id="ARBA00022989"/>
    </source>
</evidence>
<comment type="caution">
    <text evidence="8">The sequence shown here is derived from an EMBL/GenBank/DDBJ whole genome shotgun (WGS) entry which is preliminary data.</text>
</comment>
<name>A0A162MBJ7_9HYPO</name>
<keyword evidence="5 7" id="KW-0472">Membrane</keyword>
<evidence type="ECO:0000256" key="7">
    <source>
        <dbReference type="SAM" id="Phobius"/>
    </source>
</evidence>
<feature type="transmembrane region" description="Helical" evidence="7">
    <location>
        <begin position="479"/>
        <end position="499"/>
    </location>
</feature>
<evidence type="ECO:0000256" key="1">
    <source>
        <dbReference type="ARBA" id="ARBA00004651"/>
    </source>
</evidence>
<protein>
    <submittedName>
        <fullName evidence="8">LrgB-like protein</fullName>
    </submittedName>
</protein>
<dbReference type="AlphaFoldDB" id="A0A162MBJ7"/>
<dbReference type="Pfam" id="PF04172">
    <property type="entry name" value="LrgB"/>
    <property type="match status" value="1"/>
</dbReference>
<evidence type="ECO:0000313" key="8">
    <source>
        <dbReference type="EMBL" id="OAA53840.1"/>
    </source>
</evidence>
<feature type="region of interest" description="Disordered" evidence="6">
    <location>
        <begin position="179"/>
        <end position="198"/>
    </location>
</feature>
<keyword evidence="4 7" id="KW-1133">Transmembrane helix</keyword>
<evidence type="ECO:0000256" key="3">
    <source>
        <dbReference type="ARBA" id="ARBA00022692"/>
    </source>
</evidence>
<feature type="transmembrane region" description="Helical" evidence="7">
    <location>
        <begin position="108"/>
        <end position="126"/>
    </location>
</feature>
<keyword evidence="9" id="KW-1185">Reference proteome</keyword>
<comment type="subcellular location">
    <subcellularLocation>
        <location evidence="1">Cell membrane</location>
        <topology evidence="1">Multi-pass membrane protein</topology>
    </subcellularLocation>
</comment>
<dbReference type="Pfam" id="PF03788">
    <property type="entry name" value="LrgA"/>
    <property type="match status" value="1"/>
</dbReference>
<dbReference type="InterPro" id="IPR005538">
    <property type="entry name" value="LrgA/CidA"/>
</dbReference>
<feature type="transmembrane region" description="Helical" evidence="7">
    <location>
        <begin position="290"/>
        <end position="306"/>
    </location>
</feature>
<keyword evidence="3 7" id="KW-0812">Transmembrane</keyword>
<dbReference type="PANTHER" id="PTHR30249">
    <property type="entry name" value="PUTATIVE SEROTONIN TRANSPORTER"/>
    <property type="match status" value="1"/>
</dbReference>
<proteinExistence type="predicted"/>
<gene>
    <name evidence="8" type="ORF">SPI_09285</name>
</gene>
<sequence length="572" mass="61985">MTAPSSAVDPESNDIMPVLKDAVAAVGLVAWSERTRLLRCFVFVPVGVCVLLAACFGVHRLLSLGGVAFPASVACLILLFLALLLCERVLGDRRTKKLVQMINVPGGWSLRWLNIFFTPSFVMLPLSPRISATEVGKIIAVFVIGFVVMMVFTAYMTRSIQLLHGLPRKAMHQRADEVALPRDNNDGDNTGNDTDRIPLLAATTDGGWESPRLPPSSHAAAYFTVRGQHLDDPLSSFSDVLLPAPPMVMPWWRQHPQQPKTKQWKQRKHPKQQPLRAERWAEWLNRHADAALYTVLLLLVGLPVYYATGYAMPLQLAVNVLAFVGVLALPPTWRQVLHPVIVSAFSTLLVIWLLGRVHGDGLPTVLAAYRPGNTYLQLLDAATHDAQIGPPGAGDVLASILDASIVSLALPMYQYRRELRLHFWAIVLPNVALAVASLFVYPVVCHAVGISPARSLAFAARSLTLALATPAVRNLGGDLNTVAAVAILSGVLGVLIGRRMLSWMRIPDDDYVTRGVTLGANASALGTALLLRTDPRAAALSSLAMSLFGTVTVAFSSIPPMVHIIRSLVGLS</sequence>
<dbReference type="PANTHER" id="PTHR30249:SF0">
    <property type="entry name" value="PLASTIDAL GLYCOLATE_GLYCERATE TRANSLOCATOR 1, CHLOROPLASTIC"/>
    <property type="match status" value="1"/>
</dbReference>
<dbReference type="EMBL" id="AZHD01000027">
    <property type="protein sequence ID" value="OAA53840.1"/>
    <property type="molecule type" value="Genomic_DNA"/>
</dbReference>
<feature type="transmembrane region" description="Helical" evidence="7">
    <location>
        <begin position="40"/>
        <end position="62"/>
    </location>
</feature>
<feature type="transmembrane region" description="Helical" evidence="7">
    <location>
        <begin position="68"/>
        <end position="87"/>
    </location>
</feature>
<dbReference type="OrthoDB" id="2502820at2759"/>
<reference evidence="8 9" key="1">
    <citation type="journal article" date="2016" name="Genome Biol. Evol.">
        <title>Divergent and convergent evolution of fungal pathogenicity.</title>
        <authorList>
            <person name="Shang Y."/>
            <person name="Xiao G."/>
            <person name="Zheng P."/>
            <person name="Cen K."/>
            <person name="Zhan S."/>
            <person name="Wang C."/>
        </authorList>
    </citation>
    <scope>NUCLEOTIDE SEQUENCE [LARGE SCALE GENOMIC DNA]</scope>
    <source>
        <strain evidence="8 9">RCEF 264</strain>
    </source>
</reference>
<evidence type="ECO:0000313" key="9">
    <source>
        <dbReference type="Proteomes" id="UP000076874"/>
    </source>
</evidence>